<evidence type="ECO:0000313" key="1">
    <source>
        <dbReference type="EMBL" id="CAH9061873.1"/>
    </source>
</evidence>
<dbReference type="Proteomes" id="UP001152523">
    <property type="component" value="Unassembled WGS sequence"/>
</dbReference>
<protein>
    <submittedName>
        <fullName evidence="1">Uncharacterized protein</fullName>
    </submittedName>
</protein>
<dbReference type="EMBL" id="CAMAPF010000010">
    <property type="protein sequence ID" value="CAH9061873.1"/>
    <property type="molecule type" value="Genomic_DNA"/>
</dbReference>
<gene>
    <name evidence="1" type="ORF">CEPIT_LOCUS1758</name>
</gene>
<accession>A0AAV0C131</accession>
<sequence>MKGVSLITGVSVTPLRLCASEAKASNAFKVVDGKGCTVLENEQKNECPSQQDVQEIVVLFDGDDPHYMSFLSCTVQNGVSYTTHLAENDSLLSIHYEKEADFVHEPDDGSGDDPGYMVFLASTVQKGTSYITKHEENGSLLHLHYENVDEFGYEPDDGNSDDPYYLMFLASTVQKGTSYITKHEEDGSLLHLHYENGDEFGYEPDDGNSDDPYYLMFLASTVQKGTSYMTRHEENGSLLVIDYEGEDSLGVSIDENCLVFRQNFSSKIFDVDTSSPGNRLVEYYLEDRDEDYLVCRSMDDCNDFEDVEVIENKYSMAGERYPDCFVSSKEYLSLDETNKFCGQSMQSPLRKKIITILKRPYDQSEYENLLKHAKVRLPMERNMDLRNGRDIAYSANKKAKSLLDHHKDIKDKLKAAKANKRKRLNILRGFFFWLQLYPILMTILHSKVANSILHLAQEGVFKPWTDTACLDILPSYR</sequence>
<dbReference type="PANTHER" id="PTHR34194:SF2">
    <property type="entry name" value="F14J8.16 PROTEIN"/>
    <property type="match status" value="1"/>
</dbReference>
<name>A0AAV0C131_9ASTE</name>
<evidence type="ECO:0000313" key="2">
    <source>
        <dbReference type="Proteomes" id="UP001152523"/>
    </source>
</evidence>
<dbReference type="AlphaFoldDB" id="A0AAV0C131"/>
<proteinExistence type="predicted"/>
<dbReference type="PANTHER" id="PTHR34194">
    <property type="entry name" value="F14J8.16 PROTEIN"/>
    <property type="match status" value="1"/>
</dbReference>
<reference evidence="1" key="1">
    <citation type="submission" date="2022-07" db="EMBL/GenBank/DDBJ databases">
        <authorList>
            <person name="Macas J."/>
            <person name="Novak P."/>
            <person name="Neumann P."/>
        </authorList>
    </citation>
    <scope>NUCLEOTIDE SEQUENCE</scope>
</reference>
<organism evidence="1 2">
    <name type="scientific">Cuscuta epithymum</name>
    <dbReference type="NCBI Taxonomy" id="186058"/>
    <lineage>
        <taxon>Eukaryota</taxon>
        <taxon>Viridiplantae</taxon>
        <taxon>Streptophyta</taxon>
        <taxon>Embryophyta</taxon>
        <taxon>Tracheophyta</taxon>
        <taxon>Spermatophyta</taxon>
        <taxon>Magnoliopsida</taxon>
        <taxon>eudicotyledons</taxon>
        <taxon>Gunneridae</taxon>
        <taxon>Pentapetalae</taxon>
        <taxon>asterids</taxon>
        <taxon>lamiids</taxon>
        <taxon>Solanales</taxon>
        <taxon>Convolvulaceae</taxon>
        <taxon>Cuscuteae</taxon>
        <taxon>Cuscuta</taxon>
        <taxon>Cuscuta subgen. Cuscuta</taxon>
    </lineage>
</organism>
<comment type="caution">
    <text evidence="1">The sequence shown here is derived from an EMBL/GenBank/DDBJ whole genome shotgun (WGS) entry which is preliminary data.</text>
</comment>
<keyword evidence="2" id="KW-1185">Reference proteome</keyword>